<organism evidence="9 10">
    <name type="scientific">Roseibium polysiphoniae</name>
    <dbReference type="NCBI Taxonomy" id="2571221"/>
    <lineage>
        <taxon>Bacteria</taxon>
        <taxon>Pseudomonadati</taxon>
        <taxon>Pseudomonadota</taxon>
        <taxon>Alphaproteobacteria</taxon>
        <taxon>Hyphomicrobiales</taxon>
        <taxon>Stappiaceae</taxon>
        <taxon>Roseibium</taxon>
    </lineage>
</organism>
<keyword evidence="9" id="KW-0969">Cilium</keyword>
<keyword evidence="3 5" id="KW-1005">Bacterial flagellum biogenesis</keyword>
<dbReference type="Pfam" id="PF13860">
    <property type="entry name" value="FlgD_ig"/>
    <property type="match status" value="1"/>
</dbReference>
<keyword evidence="10" id="KW-1185">Reference proteome</keyword>
<evidence type="ECO:0000256" key="4">
    <source>
        <dbReference type="ARBA" id="ARBA00024746"/>
    </source>
</evidence>
<dbReference type="InterPro" id="IPR005648">
    <property type="entry name" value="FlgD"/>
</dbReference>
<keyword evidence="9" id="KW-0282">Flagellum</keyword>
<evidence type="ECO:0000256" key="5">
    <source>
        <dbReference type="RuleBase" id="RU362076"/>
    </source>
</evidence>
<dbReference type="Proteomes" id="UP000615687">
    <property type="component" value="Unassembled WGS sequence"/>
</dbReference>
<comment type="caution">
    <text evidence="9">The sequence shown here is derived from an EMBL/GenBank/DDBJ whole genome shotgun (WGS) entry which is preliminary data.</text>
</comment>
<dbReference type="InterPro" id="IPR025963">
    <property type="entry name" value="FLgD_Tudor"/>
</dbReference>
<protein>
    <recommendedName>
        <fullName evidence="2 5">Basal-body rod modification protein FlgD</fullName>
    </recommendedName>
</protein>
<evidence type="ECO:0000313" key="10">
    <source>
        <dbReference type="Proteomes" id="UP000615687"/>
    </source>
</evidence>
<evidence type="ECO:0000256" key="1">
    <source>
        <dbReference type="ARBA" id="ARBA00010577"/>
    </source>
</evidence>
<dbReference type="Pfam" id="PF13861">
    <property type="entry name" value="FLgD_tudor"/>
    <property type="match status" value="1"/>
</dbReference>
<comment type="similarity">
    <text evidence="1 5">Belongs to the FlgD family.</text>
</comment>
<feature type="region of interest" description="Disordered" evidence="6">
    <location>
        <begin position="1"/>
        <end position="21"/>
    </location>
</feature>
<reference evidence="9 10" key="1">
    <citation type="submission" date="2020-09" db="EMBL/GenBank/DDBJ databases">
        <title>The genome sequence of type strain Labrenzia polysiphoniae KACC 19711.</title>
        <authorList>
            <person name="Liu Y."/>
        </authorList>
    </citation>
    <scope>NUCLEOTIDE SEQUENCE [LARGE SCALE GENOMIC DNA]</scope>
    <source>
        <strain evidence="9 10">KACC 19711</strain>
    </source>
</reference>
<feature type="compositionally biased region" description="Low complexity" evidence="6">
    <location>
        <begin position="7"/>
        <end position="21"/>
    </location>
</feature>
<evidence type="ECO:0000313" key="9">
    <source>
        <dbReference type="EMBL" id="MBD8876031.1"/>
    </source>
</evidence>
<evidence type="ECO:0000259" key="7">
    <source>
        <dbReference type="Pfam" id="PF13860"/>
    </source>
</evidence>
<name>A0ABR9C7Y8_9HYPH</name>
<dbReference type="InterPro" id="IPR025965">
    <property type="entry name" value="FlgD/Vpr_Ig-like"/>
</dbReference>
<feature type="domain" description="FlgD/Vpr Ig-like" evidence="7">
    <location>
        <begin position="106"/>
        <end position="166"/>
    </location>
</feature>
<evidence type="ECO:0000259" key="8">
    <source>
        <dbReference type="Pfam" id="PF13861"/>
    </source>
</evidence>
<keyword evidence="9" id="KW-0966">Cell projection</keyword>
<accession>A0ABR9C7Y8</accession>
<dbReference type="Gene3D" id="2.30.30.910">
    <property type="match status" value="1"/>
</dbReference>
<feature type="domain" description="FlgD Tudor-like" evidence="8">
    <location>
        <begin position="83"/>
        <end position="213"/>
    </location>
</feature>
<gene>
    <name evidence="9" type="ORF">IG617_07025</name>
</gene>
<sequence length="219" mass="22551">MTEVGNTTSTSSTSSSATSSTGLTGNYELFLSLLTTQIQNQDPLDPLDSAEYTNQLVQYSSVEQSIQTNANLEEMLATLKSNEASSYVSYLGSEVTAAGGTTMLSDGEASWSYSINEAASGTIEVRNASGAVVYSEEVSLDAGAGTFEWDGVGDSGSASPEGAYTIGFNLKDSSGNAEAASVEISGVVDGVDMSTGSTFLKIGDVSVPVSAVKEVYRAT</sequence>
<proteinExistence type="inferred from homology"/>
<dbReference type="RefSeq" id="WP_192108541.1">
    <property type="nucleotide sequence ID" value="NZ_JACYXJ010000003.1"/>
</dbReference>
<evidence type="ECO:0000256" key="6">
    <source>
        <dbReference type="SAM" id="MobiDB-lite"/>
    </source>
</evidence>
<evidence type="ECO:0000256" key="3">
    <source>
        <dbReference type="ARBA" id="ARBA00022795"/>
    </source>
</evidence>
<evidence type="ECO:0000256" key="2">
    <source>
        <dbReference type="ARBA" id="ARBA00016013"/>
    </source>
</evidence>
<dbReference type="Gene3D" id="2.60.40.4070">
    <property type="match status" value="1"/>
</dbReference>
<dbReference type="EMBL" id="JACYXJ010000003">
    <property type="protein sequence ID" value="MBD8876031.1"/>
    <property type="molecule type" value="Genomic_DNA"/>
</dbReference>
<comment type="function">
    <text evidence="4 5">Required for flagellar hook formation. May act as a scaffolding protein.</text>
</comment>
<dbReference type="Pfam" id="PF03963">
    <property type="entry name" value="FlgD"/>
    <property type="match status" value="1"/>
</dbReference>